<evidence type="ECO:0000259" key="1">
    <source>
        <dbReference type="Pfam" id="PF01207"/>
    </source>
</evidence>
<dbReference type="Gene3D" id="3.20.20.70">
    <property type="entry name" value="Aldolase class I"/>
    <property type="match status" value="1"/>
</dbReference>
<keyword evidence="3" id="KW-1185">Reference proteome</keyword>
<dbReference type="PANTHER" id="PTHR11082:SF36">
    <property type="entry name" value="DUS-LIKE FMN-BINDING DOMAIN-CONTAINING PROTEIN"/>
    <property type="match status" value="1"/>
</dbReference>
<comment type="caution">
    <text evidence="2">The sequence shown here is derived from an EMBL/GenBank/DDBJ whole genome shotgun (WGS) entry which is preliminary data.</text>
</comment>
<sequence>MLALASLSGAADAAWARHGAPFADLAFLGGLALDAESRAAARDLVARGREEFLPDDPLSFADAQLAALAGAPIRPGLNVRSATVDPIRAAATVCARHDAVVEINAHCRQAELCAAGCGETLLRDADRLARYVAAAAETGATVSVKVRTEIDGVDLPATARRVAAAGADIVHVDAMDSEPVVADVAAVTPDTRVLANNGVRDRETAWEYLAYGADGVSVGRPSDDPAVIRRVARAVDDWDRRAAEPPTADRRDGRVLE</sequence>
<dbReference type="EMBL" id="JBHUDL010000010">
    <property type="protein sequence ID" value="MFD1634086.1"/>
    <property type="molecule type" value="Genomic_DNA"/>
</dbReference>
<dbReference type="SUPFAM" id="SSF51395">
    <property type="entry name" value="FMN-linked oxidoreductases"/>
    <property type="match status" value="1"/>
</dbReference>
<reference evidence="2 3" key="1">
    <citation type="journal article" date="2019" name="Int. J. Syst. Evol. Microbiol.">
        <title>The Global Catalogue of Microorganisms (GCM) 10K type strain sequencing project: providing services to taxonomists for standard genome sequencing and annotation.</title>
        <authorList>
            <consortium name="The Broad Institute Genomics Platform"/>
            <consortium name="The Broad Institute Genome Sequencing Center for Infectious Disease"/>
            <person name="Wu L."/>
            <person name="Ma J."/>
        </authorList>
    </citation>
    <scope>NUCLEOTIDE SEQUENCE [LARGE SCALE GENOMIC DNA]</scope>
    <source>
        <strain evidence="2 3">CGMCC 1.10594</strain>
    </source>
</reference>
<protein>
    <submittedName>
        <fullName evidence="2">tRNA-dihydrouridine synthase</fullName>
    </submittedName>
</protein>
<evidence type="ECO:0000313" key="2">
    <source>
        <dbReference type="EMBL" id="MFD1634086.1"/>
    </source>
</evidence>
<evidence type="ECO:0000313" key="3">
    <source>
        <dbReference type="Proteomes" id="UP001597075"/>
    </source>
</evidence>
<proteinExistence type="predicted"/>
<dbReference type="InterPro" id="IPR013785">
    <property type="entry name" value="Aldolase_TIM"/>
</dbReference>
<gene>
    <name evidence="2" type="ORF">ACFSBJ_10125</name>
</gene>
<feature type="domain" description="DUS-like FMN-binding" evidence="1">
    <location>
        <begin position="88"/>
        <end position="235"/>
    </location>
</feature>
<dbReference type="InterPro" id="IPR035587">
    <property type="entry name" value="DUS-like_FMN-bd"/>
</dbReference>
<name>A0ABD6D1D3_9EURY</name>
<dbReference type="Proteomes" id="UP001597075">
    <property type="component" value="Unassembled WGS sequence"/>
</dbReference>
<dbReference type="Pfam" id="PF01207">
    <property type="entry name" value="Dus"/>
    <property type="match status" value="1"/>
</dbReference>
<dbReference type="AlphaFoldDB" id="A0ABD6D1D3"/>
<dbReference type="RefSeq" id="WP_379823795.1">
    <property type="nucleotide sequence ID" value="NZ_JBHUDL010000010.1"/>
</dbReference>
<dbReference type="PANTHER" id="PTHR11082">
    <property type="entry name" value="TRNA-DIHYDROURIDINE SYNTHASE"/>
    <property type="match status" value="1"/>
</dbReference>
<organism evidence="2 3">
    <name type="scientific">Haloplanus ruber</name>
    <dbReference type="NCBI Taxonomy" id="869892"/>
    <lineage>
        <taxon>Archaea</taxon>
        <taxon>Methanobacteriati</taxon>
        <taxon>Methanobacteriota</taxon>
        <taxon>Stenosarchaea group</taxon>
        <taxon>Halobacteria</taxon>
        <taxon>Halobacteriales</taxon>
        <taxon>Haloferacaceae</taxon>
        <taxon>Haloplanus</taxon>
    </lineage>
</organism>
<accession>A0ABD6D1D3</accession>